<keyword evidence="9" id="KW-1185">Reference proteome</keyword>
<organism evidence="8 9">
    <name type="scientific">Actinomadura namibiensis</name>
    <dbReference type="NCBI Taxonomy" id="182080"/>
    <lineage>
        <taxon>Bacteria</taxon>
        <taxon>Bacillati</taxon>
        <taxon>Actinomycetota</taxon>
        <taxon>Actinomycetes</taxon>
        <taxon>Streptosporangiales</taxon>
        <taxon>Thermomonosporaceae</taxon>
        <taxon>Actinomadura</taxon>
    </lineage>
</organism>
<evidence type="ECO:0000256" key="1">
    <source>
        <dbReference type="ARBA" id="ARBA00010617"/>
    </source>
</evidence>
<dbReference type="GO" id="GO:0020037">
    <property type="term" value="F:heme binding"/>
    <property type="evidence" value="ECO:0007669"/>
    <property type="project" value="InterPro"/>
</dbReference>
<dbReference type="GO" id="GO:0005506">
    <property type="term" value="F:iron ion binding"/>
    <property type="evidence" value="ECO:0007669"/>
    <property type="project" value="InterPro"/>
</dbReference>
<keyword evidence="2 7" id="KW-0349">Heme</keyword>
<dbReference type="InterPro" id="IPR017972">
    <property type="entry name" value="Cyt_P450_CS"/>
</dbReference>
<evidence type="ECO:0000256" key="7">
    <source>
        <dbReference type="RuleBase" id="RU000461"/>
    </source>
</evidence>
<evidence type="ECO:0000256" key="3">
    <source>
        <dbReference type="ARBA" id="ARBA00022723"/>
    </source>
</evidence>
<accession>A0A7W3LSV6</accession>
<keyword evidence="3 7" id="KW-0479">Metal-binding</keyword>
<dbReference type="Proteomes" id="UP000572680">
    <property type="component" value="Unassembled WGS sequence"/>
</dbReference>
<dbReference type="GO" id="GO:0016705">
    <property type="term" value="F:oxidoreductase activity, acting on paired donors, with incorporation or reduction of molecular oxygen"/>
    <property type="evidence" value="ECO:0007669"/>
    <property type="project" value="InterPro"/>
</dbReference>
<dbReference type="EC" id="1.14.19.8" evidence="8"/>
<protein>
    <submittedName>
        <fullName evidence="8">Pentalenolactone synthase</fullName>
        <ecNumber evidence="8">1.14.19.8</ecNumber>
    </submittedName>
</protein>
<reference evidence="8 9" key="1">
    <citation type="submission" date="2020-08" db="EMBL/GenBank/DDBJ databases">
        <title>Genomic Encyclopedia of Type Strains, Phase IV (KMG-IV): sequencing the most valuable type-strain genomes for metagenomic binning, comparative biology and taxonomic classification.</title>
        <authorList>
            <person name="Goeker M."/>
        </authorList>
    </citation>
    <scope>NUCLEOTIDE SEQUENCE [LARGE SCALE GENOMIC DNA]</scope>
    <source>
        <strain evidence="8 9">DSM 44197</strain>
    </source>
</reference>
<keyword evidence="4 7" id="KW-0560">Oxidoreductase</keyword>
<dbReference type="PRINTS" id="PR00359">
    <property type="entry name" value="BP450"/>
</dbReference>
<dbReference type="GO" id="GO:0004497">
    <property type="term" value="F:monooxygenase activity"/>
    <property type="evidence" value="ECO:0007669"/>
    <property type="project" value="UniProtKB-KW"/>
</dbReference>
<name>A0A7W3LSV6_ACTNM</name>
<keyword evidence="5 7" id="KW-0408">Iron</keyword>
<gene>
    <name evidence="8" type="ORF">HNR61_005270</name>
</gene>
<dbReference type="InterPro" id="IPR002397">
    <property type="entry name" value="Cyt_P450_B"/>
</dbReference>
<dbReference type="PROSITE" id="PS00086">
    <property type="entry name" value="CYTOCHROME_P450"/>
    <property type="match status" value="1"/>
</dbReference>
<dbReference type="InterPro" id="IPR001128">
    <property type="entry name" value="Cyt_P450"/>
</dbReference>
<evidence type="ECO:0000256" key="4">
    <source>
        <dbReference type="ARBA" id="ARBA00023002"/>
    </source>
</evidence>
<sequence>MSTPAPSLPFDRPDPLRPPAVYAELRGRAPVAEVTAPDGRRAWLVTSYDAAVAALTDPRLTMTPPGGGTAGDTTLFQDGEPHTRLRGLVAKAFTPRSVAALRPRVREMADDHVAALAAAGPPADLVAALAAPLSLQVISVLLGVAIDERERFHALVEAFGAVEHSTGDDREGVAEALRAWNEFTGYAAGLVAAKRRAPGDDLLSALIRVRDTGDERLTDDELVGMVATLVAAGYQTARNAIAVGTVQLVTEGLLAGLADAPGRMEGVVEEVLRRLAGVIAEPFPRWARTGLELAGAPIAAGDLVLVRLEAANHDPACFTDPGRFLPGRFPSGRPSPRPHLTFGRGPHHCLGASLARVELAAAFDALARRLPGLRLRVPPEDLDWVRGETDAGPTSVPVTW</sequence>
<comment type="similarity">
    <text evidence="1 7">Belongs to the cytochrome P450 family.</text>
</comment>
<evidence type="ECO:0000256" key="2">
    <source>
        <dbReference type="ARBA" id="ARBA00022617"/>
    </source>
</evidence>
<dbReference type="AlphaFoldDB" id="A0A7W3LSV6"/>
<dbReference type="RefSeq" id="WP_182845789.1">
    <property type="nucleotide sequence ID" value="NZ_BAAALP010000072.1"/>
</dbReference>
<dbReference type="Pfam" id="PF00067">
    <property type="entry name" value="p450"/>
    <property type="match status" value="2"/>
</dbReference>
<evidence type="ECO:0000313" key="9">
    <source>
        <dbReference type="Proteomes" id="UP000572680"/>
    </source>
</evidence>
<evidence type="ECO:0000313" key="8">
    <source>
        <dbReference type="EMBL" id="MBA8953617.1"/>
    </source>
</evidence>
<keyword evidence="6 7" id="KW-0503">Monooxygenase</keyword>
<dbReference type="InterPro" id="IPR036396">
    <property type="entry name" value="Cyt_P450_sf"/>
</dbReference>
<evidence type="ECO:0000256" key="5">
    <source>
        <dbReference type="ARBA" id="ARBA00023004"/>
    </source>
</evidence>
<comment type="caution">
    <text evidence="8">The sequence shown here is derived from an EMBL/GenBank/DDBJ whole genome shotgun (WGS) entry which is preliminary data.</text>
</comment>
<dbReference type="SUPFAM" id="SSF48264">
    <property type="entry name" value="Cytochrome P450"/>
    <property type="match status" value="1"/>
</dbReference>
<dbReference type="FunFam" id="1.10.630.10:FF:000018">
    <property type="entry name" value="Cytochrome P450 monooxygenase"/>
    <property type="match status" value="1"/>
</dbReference>
<dbReference type="PANTHER" id="PTHR46696">
    <property type="entry name" value="P450, PUTATIVE (EUROFUNG)-RELATED"/>
    <property type="match status" value="1"/>
</dbReference>
<dbReference type="PANTHER" id="PTHR46696:SF1">
    <property type="entry name" value="CYTOCHROME P450 YJIB-RELATED"/>
    <property type="match status" value="1"/>
</dbReference>
<evidence type="ECO:0000256" key="6">
    <source>
        <dbReference type="ARBA" id="ARBA00023033"/>
    </source>
</evidence>
<dbReference type="EMBL" id="JACJIA010000007">
    <property type="protein sequence ID" value="MBA8953617.1"/>
    <property type="molecule type" value="Genomic_DNA"/>
</dbReference>
<dbReference type="Gene3D" id="1.10.630.10">
    <property type="entry name" value="Cytochrome P450"/>
    <property type="match status" value="1"/>
</dbReference>
<proteinExistence type="inferred from homology"/>